<feature type="compositionally biased region" description="Low complexity" evidence="2">
    <location>
        <begin position="69"/>
        <end position="82"/>
    </location>
</feature>
<name>A0AAN7PM77_9COLE</name>
<dbReference type="CDD" id="cd21451">
    <property type="entry name" value="DLC-like_TCTEX1D"/>
    <property type="match status" value="1"/>
</dbReference>
<dbReference type="PANTHER" id="PTHR21255:SF65">
    <property type="entry name" value="TCTEX1 DOMAIN-CONTAINING PROTEIN 2"/>
    <property type="match status" value="1"/>
</dbReference>
<evidence type="ECO:0000256" key="1">
    <source>
        <dbReference type="ARBA" id="ARBA00005361"/>
    </source>
</evidence>
<reference evidence="4" key="1">
    <citation type="submission" date="2023-01" db="EMBL/GenBank/DDBJ databases">
        <title>Key to firefly adult light organ development and bioluminescence: homeobox transcription factors regulate luciferase expression and transportation to peroxisome.</title>
        <authorList>
            <person name="Fu X."/>
        </authorList>
    </citation>
    <scope>NUCLEOTIDE SEQUENCE [LARGE SCALE GENOMIC DNA]</scope>
</reference>
<dbReference type="PANTHER" id="PTHR21255">
    <property type="entry name" value="T-COMPLEX-ASSOCIATED-TESTIS-EXPRESSED 1/ DYNEIN LIGHT CHAIN"/>
    <property type="match status" value="1"/>
</dbReference>
<protein>
    <recommendedName>
        <fullName evidence="5">Tctex1 domain-containing protein 2</fullName>
    </recommendedName>
</protein>
<dbReference type="EMBL" id="JARPUR010000001">
    <property type="protein sequence ID" value="KAK4884121.1"/>
    <property type="molecule type" value="Genomic_DNA"/>
</dbReference>
<accession>A0AAN7PM77</accession>
<feature type="compositionally biased region" description="Pro residues" evidence="2">
    <location>
        <begin position="14"/>
        <end position="23"/>
    </location>
</feature>
<evidence type="ECO:0008006" key="5">
    <source>
        <dbReference type="Google" id="ProtNLM"/>
    </source>
</evidence>
<sequence>MADEASTDTSSAVEPPPPPPPAEEVPDNVSKKPSMMSKKESHVRMQVPEDKPVPRKSVDTEIKRKASVDRSSSVRRSTASSKEGILRRQSDRPSKSRIAVGSIIAFGKGSGVSGFGSMAKIPRYMNSYKIDSDNPFCIEKVEKILRDVLDEAINNLTYDVIKCVNQAKWASNAIRMRVKEEEYDRYRLIVLVTIGEKRYHDMCCIVRFLWDIERDKYAICVKNNYYVFAAAMCFGVYYE</sequence>
<evidence type="ECO:0000313" key="4">
    <source>
        <dbReference type="Proteomes" id="UP001353858"/>
    </source>
</evidence>
<dbReference type="Proteomes" id="UP001353858">
    <property type="component" value="Unassembled WGS sequence"/>
</dbReference>
<feature type="compositionally biased region" description="Basic and acidic residues" evidence="2">
    <location>
        <begin position="84"/>
        <end position="93"/>
    </location>
</feature>
<dbReference type="GO" id="GO:0005737">
    <property type="term" value="C:cytoplasm"/>
    <property type="evidence" value="ECO:0007669"/>
    <property type="project" value="TreeGrafter"/>
</dbReference>
<dbReference type="AlphaFoldDB" id="A0AAN7PM77"/>
<dbReference type="GO" id="GO:0005868">
    <property type="term" value="C:cytoplasmic dynein complex"/>
    <property type="evidence" value="ECO:0007669"/>
    <property type="project" value="TreeGrafter"/>
</dbReference>
<dbReference type="GO" id="GO:0045505">
    <property type="term" value="F:dynein intermediate chain binding"/>
    <property type="evidence" value="ECO:0007669"/>
    <property type="project" value="TreeGrafter"/>
</dbReference>
<gene>
    <name evidence="3" type="ORF">RN001_000392</name>
</gene>
<comment type="caution">
    <text evidence="3">The sequence shown here is derived from an EMBL/GenBank/DDBJ whole genome shotgun (WGS) entry which is preliminary data.</text>
</comment>
<evidence type="ECO:0000256" key="2">
    <source>
        <dbReference type="SAM" id="MobiDB-lite"/>
    </source>
</evidence>
<dbReference type="GO" id="GO:0007018">
    <property type="term" value="P:microtubule-based movement"/>
    <property type="evidence" value="ECO:0007669"/>
    <property type="project" value="TreeGrafter"/>
</dbReference>
<evidence type="ECO:0000313" key="3">
    <source>
        <dbReference type="EMBL" id="KAK4884121.1"/>
    </source>
</evidence>
<dbReference type="InterPro" id="IPR038586">
    <property type="entry name" value="Tctex-1-like_sf"/>
</dbReference>
<comment type="similarity">
    <text evidence="1">Belongs to the dynein light chain Tctex-type family.</text>
</comment>
<dbReference type="Pfam" id="PF03645">
    <property type="entry name" value="Tctex-1"/>
    <property type="match status" value="1"/>
</dbReference>
<proteinExistence type="inferred from homology"/>
<dbReference type="InterPro" id="IPR005334">
    <property type="entry name" value="Tctex-1-like"/>
</dbReference>
<dbReference type="Gene3D" id="3.30.1140.40">
    <property type="entry name" value="Tctex-1"/>
    <property type="match status" value="1"/>
</dbReference>
<organism evidence="3 4">
    <name type="scientific">Aquatica leii</name>
    <dbReference type="NCBI Taxonomy" id="1421715"/>
    <lineage>
        <taxon>Eukaryota</taxon>
        <taxon>Metazoa</taxon>
        <taxon>Ecdysozoa</taxon>
        <taxon>Arthropoda</taxon>
        <taxon>Hexapoda</taxon>
        <taxon>Insecta</taxon>
        <taxon>Pterygota</taxon>
        <taxon>Neoptera</taxon>
        <taxon>Endopterygota</taxon>
        <taxon>Coleoptera</taxon>
        <taxon>Polyphaga</taxon>
        <taxon>Elateriformia</taxon>
        <taxon>Elateroidea</taxon>
        <taxon>Lampyridae</taxon>
        <taxon>Luciolinae</taxon>
        <taxon>Aquatica</taxon>
    </lineage>
</organism>
<keyword evidence="4" id="KW-1185">Reference proteome</keyword>
<feature type="compositionally biased region" description="Basic and acidic residues" evidence="2">
    <location>
        <begin position="37"/>
        <end position="68"/>
    </location>
</feature>
<feature type="region of interest" description="Disordered" evidence="2">
    <location>
        <begin position="1"/>
        <end position="93"/>
    </location>
</feature>